<reference evidence="8 9" key="1">
    <citation type="journal article" date="2021" name="Sci. Rep.">
        <title>The genome of the diatom Chaetoceros tenuissimus carries an ancient integrated fragment of an extant virus.</title>
        <authorList>
            <person name="Hongo Y."/>
            <person name="Kimura K."/>
            <person name="Takaki Y."/>
            <person name="Yoshida Y."/>
            <person name="Baba S."/>
            <person name="Kobayashi G."/>
            <person name="Nagasaki K."/>
            <person name="Hano T."/>
            <person name="Tomaru Y."/>
        </authorList>
    </citation>
    <scope>NUCLEOTIDE SEQUENCE [LARGE SCALE GENOMIC DNA]</scope>
    <source>
        <strain evidence="8 9">NIES-3715</strain>
    </source>
</reference>
<evidence type="ECO:0000256" key="3">
    <source>
        <dbReference type="ARBA" id="ARBA00022691"/>
    </source>
</evidence>
<comment type="similarity">
    <text evidence="4 5">Belongs to the class I-like SAM-binding methyltransferase superfamily. C5-methyltransferase family.</text>
</comment>
<comment type="caution">
    <text evidence="8">The sequence shown here is derived from an EMBL/GenBank/DDBJ whole genome shotgun (WGS) entry which is preliminary data.</text>
</comment>
<dbReference type="InterPro" id="IPR029063">
    <property type="entry name" value="SAM-dependent_MTases_sf"/>
</dbReference>
<organism evidence="8 9">
    <name type="scientific">Chaetoceros tenuissimus</name>
    <dbReference type="NCBI Taxonomy" id="426638"/>
    <lineage>
        <taxon>Eukaryota</taxon>
        <taxon>Sar</taxon>
        <taxon>Stramenopiles</taxon>
        <taxon>Ochrophyta</taxon>
        <taxon>Bacillariophyta</taxon>
        <taxon>Coscinodiscophyceae</taxon>
        <taxon>Chaetocerotophycidae</taxon>
        <taxon>Chaetocerotales</taxon>
        <taxon>Chaetocerotaceae</taxon>
        <taxon>Chaetoceros</taxon>
    </lineage>
</organism>
<evidence type="ECO:0000256" key="7">
    <source>
        <dbReference type="SAM" id="MobiDB-lite"/>
    </source>
</evidence>
<dbReference type="Gene3D" id="3.90.120.10">
    <property type="entry name" value="DNA Methylase, subunit A, domain 2"/>
    <property type="match status" value="1"/>
</dbReference>
<dbReference type="EC" id="2.1.1.37" evidence="6"/>
<dbReference type="SUPFAM" id="SSF53335">
    <property type="entry name" value="S-adenosyl-L-methionine-dependent methyltransferases"/>
    <property type="match status" value="1"/>
</dbReference>
<dbReference type="PANTHER" id="PTHR46098">
    <property type="entry name" value="TRNA (CYTOSINE(38)-C(5))-METHYLTRANSFERASE"/>
    <property type="match status" value="1"/>
</dbReference>
<evidence type="ECO:0000313" key="9">
    <source>
        <dbReference type="Proteomes" id="UP001054902"/>
    </source>
</evidence>
<dbReference type="InterPro" id="IPR018117">
    <property type="entry name" value="C5_DNA_meth_AS"/>
</dbReference>
<dbReference type="EMBL" id="BLLK01000038">
    <property type="protein sequence ID" value="GFH50119.1"/>
    <property type="molecule type" value="Genomic_DNA"/>
</dbReference>
<dbReference type="NCBIfam" id="TIGR00675">
    <property type="entry name" value="dcm"/>
    <property type="match status" value="1"/>
</dbReference>
<protein>
    <recommendedName>
        <fullName evidence="6">Cytosine-specific methyltransferase</fullName>
        <ecNumber evidence="6">2.1.1.37</ecNumber>
    </recommendedName>
</protein>
<dbReference type="Pfam" id="PF00145">
    <property type="entry name" value="DNA_methylase"/>
    <property type="match status" value="2"/>
</dbReference>
<dbReference type="AlphaFoldDB" id="A0AAD3H4Y8"/>
<accession>A0AAD3H4Y8</accession>
<dbReference type="GO" id="GO:0032259">
    <property type="term" value="P:methylation"/>
    <property type="evidence" value="ECO:0007669"/>
    <property type="project" value="UniProtKB-KW"/>
</dbReference>
<keyword evidence="2 4" id="KW-0808">Transferase</keyword>
<sequence length="629" mass="70385">MKEFDFEKLEPVLLVPPKLTKSSYATLIQYDLVARKWHLEGRYGSRTHKVDLEEGYKMGIPLAVSSESSATRKEMMVALIEFIQKIHDFNSERDAMKKELEFILQDCKEKNVGPLLSLLMEEGVDIIVKEPVVSNRIPKEEPFDATHNIHMKPDNYDSLWKELIASLESENRCKKSNRKRQKVSDAKFTFCELFAGIGGFGVALEALGGKCVFASEIYEPSRRLYVENLDTSGMESTKSSKNSSTSRIAGDIWDVDSKDIPSFDILTGGFPCQPFSTLGDQPGLTDSKHVSGRRKGLQTDNDNEGEAITEPSSGDGRGQLFTQIVRILRDKQPGAFLLENVPGILTTDGGNAIQKIVQSLEDVGYNVDHQVISSRGLTAQSRKRLYIVGIAKRIKCKPFQFPFIPDLKLRARHVLHSESELQGKVIHESIGIPIELLQECGFKDCDLLDLFALSNQQMTQLTTRSKKWRPSKLAWDNTSCDTIDSHYGISVGKGNSQLVPNATPLNPRRFTPRECARVMGFSNTFTLGKFICKKKESTDESFDDEAISTFNSYIKENYYMLGNAVCPPVIATIAGSILACAFEEKDETSKGENFDWSNFGLLKGIELSFSSVSAKGKSYLLECLRKNKH</sequence>
<evidence type="ECO:0000313" key="8">
    <source>
        <dbReference type="EMBL" id="GFH50119.1"/>
    </source>
</evidence>
<keyword evidence="9" id="KW-1185">Reference proteome</keyword>
<dbReference type="Gene3D" id="3.40.50.150">
    <property type="entry name" value="Vaccinia Virus protein VP39"/>
    <property type="match status" value="1"/>
</dbReference>
<dbReference type="InterPro" id="IPR050750">
    <property type="entry name" value="C5-MTase"/>
</dbReference>
<keyword evidence="3 4" id="KW-0949">S-adenosyl-L-methionine</keyword>
<feature type="active site" evidence="4">
    <location>
        <position position="272"/>
    </location>
</feature>
<evidence type="ECO:0000256" key="2">
    <source>
        <dbReference type="ARBA" id="ARBA00022679"/>
    </source>
</evidence>
<dbReference type="GO" id="GO:0003886">
    <property type="term" value="F:DNA (cytosine-5-)-methyltransferase activity"/>
    <property type="evidence" value="ECO:0007669"/>
    <property type="project" value="UniProtKB-EC"/>
</dbReference>
<dbReference type="PANTHER" id="PTHR46098:SF1">
    <property type="entry name" value="TRNA (CYTOSINE(38)-C(5))-METHYLTRANSFERASE"/>
    <property type="match status" value="1"/>
</dbReference>
<evidence type="ECO:0000256" key="1">
    <source>
        <dbReference type="ARBA" id="ARBA00022603"/>
    </source>
</evidence>
<keyword evidence="1 4" id="KW-0489">Methyltransferase</keyword>
<dbReference type="PROSITE" id="PS00094">
    <property type="entry name" value="C5_MTASE_1"/>
    <property type="match status" value="1"/>
</dbReference>
<name>A0AAD3H4Y8_9STRA</name>
<dbReference type="Proteomes" id="UP001054902">
    <property type="component" value="Unassembled WGS sequence"/>
</dbReference>
<evidence type="ECO:0000256" key="4">
    <source>
        <dbReference type="PROSITE-ProRule" id="PRU01016"/>
    </source>
</evidence>
<proteinExistence type="inferred from homology"/>
<gene>
    <name evidence="8" type="ORF">CTEN210_06595</name>
</gene>
<dbReference type="InterPro" id="IPR001525">
    <property type="entry name" value="C5_MeTfrase"/>
</dbReference>
<comment type="catalytic activity">
    <reaction evidence="6">
        <text>a 2'-deoxycytidine in DNA + S-adenosyl-L-methionine = a 5-methyl-2'-deoxycytidine in DNA + S-adenosyl-L-homocysteine + H(+)</text>
        <dbReference type="Rhea" id="RHEA:13681"/>
        <dbReference type="Rhea" id="RHEA-COMP:11369"/>
        <dbReference type="Rhea" id="RHEA-COMP:11370"/>
        <dbReference type="ChEBI" id="CHEBI:15378"/>
        <dbReference type="ChEBI" id="CHEBI:57856"/>
        <dbReference type="ChEBI" id="CHEBI:59789"/>
        <dbReference type="ChEBI" id="CHEBI:85452"/>
        <dbReference type="ChEBI" id="CHEBI:85454"/>
        <dbReference type="EC" id="2.1.1.37"/>
    </reaction>
</comment>
<feature type="region of interest" description="Disordered" evidence="7">
    <location>
        <begin position="278"/>
        <end position="316"/>
    </location>
</feature>
<evidence type="ECO:0000256" key="5">
    <source>
        <dbReference type="RuleBase" id="RU000416"/>
    </source>
</evidence>
<dbReference type="PROSITE" id="PS51679">
    <property type="entry name" value="SAM_MT_C5"/>
    <property type="match status" value="1"/>
</dbReference>
<dbReference type="PRINTS" id="PR00105">
    <property type="entry name" value="C5METTRFRASE"/>
</dbReference>
<evidence type="ECO:0000256" key="6">
    <source>
        <dbReference type="RuleBase" id="RU000417"/>
    </source>
</evidence>